<comment type="catalytic activity">
    <reaction evidence="7">
        <text>L-aspartate + L-glutamine + ATP + H2O = L-asparagine + L-glutamate + AMP + diphosphate + H(+)</text>
        <dbReference type="Rhea" id="RHEA:12228"/>
        <dbReference type="ChEBI" id="CHEBI:15377"/>
        <dbReference type="ChEBI" id="CHEBI:15378"/>
        <dbReference type="ChEBI" id="CHEBI:29985"/>
        <dbReference type="ChEBI" id="CHEBI:29991"/>
        <dbReference type="ChEBI" id="CHEBI:30616"/>
        <dbReference type="ChEBI" id="CHEBI:33019"/>
        <dbReference type="ChEBI" id="CHEBI:58048"/>
        <dbReference type="ChEBI" id="CHEBI:58359"/>
        <dbReference type="ChEBI" id="CHEBI:456215"/>
        <dbReference type="EC" id="6.3.5.4"/>
    </reaction>
</comment>
<feature type="domain" description="Glutamine amidotransferase type-2" evidence="10">
    <location>
        <begin position="2"/>
        <end position="214"/>
    </location>
</feature>
<dbReference type="InterPro" id="IPR051786">
    <property type="entry name" value="ASN_synthetase/amidase"/>
</dbReference>
<dbReference type="Proteomes" id="UP000016587">
    <property type="component" value="Plasmid unnamed"/>
</dbReference>
<feature type="active site" description="For GATase activity" evidence="8">
    <location>
        <position position="2"/>
    </location>
</feature>
<reference evidence="11 12" key="1">
    <citation type="journal article" date="2013" name="J. Bacteriol.">
        <title>Roles of HynAB and Ech, the only two hydrogenases found in the model sulfate reducer Desulfovibrio gigas.</title>
        <authorList>
            <person name="Morais-Silva F.O."/>
            <person name="Santos C.I."/>
            <person name="Rodrigues R."/>
            <person name="Pereira I.A."/>
            <person name="Rodrigues-Pousada C."/>
        </authorList>
    </citation>
    <scope>NUCLEOTIDE SEQUENCE [LARGE SCALE GENOMIC DNA]</scope>
    <source>
        <strain evidence="12">ATCC 19364 / DSM 1382 / NCIMB 9332 / VKM B-1759</strain>
        <plasmid evidence="12">Plasmid</plasmid>
    </source>
</reference>
<dbReference type="PROSITE" id="PS51278">
    <property type="entry name" value="GATASE_TYPE_2"/>
    <property type="match status" value="1"/>
</dbReference>
<dbReference type="Pfam" id="PF00733">
    <property type="entry name" value="Asn_synthase"/>
    <property type="match status" value="1"/>
</dbReference>
<feature type="binding site" evidence="9">
    <location>
        <position position="298"/>
    </location>
    <ligand>
        <name>ATP</name>
        <dbReference type="ChEBI" id="CHEBI:30616"/>
    </ligand>
</feature>
<comment type="pathway">
    <text evidence="1">Amino-acid biosynthesis; L-asparagine biosynthesis; L-asparagine from L-aspartate (L-Gln route): step 1/1.</text>
</comment>
<dbReference type="PATRIC" id="fig|1121448.10.peg.3509"/>
<dbReference type="Gene3D" id="3.60.20.10">
    <property type="entry name" value="Glutamine Phosphoribosylpyrophosphate, subunit 1, domain 1"/>
    <property type="match status" value="1"/>
</dbReference>
<gene>
    <name evidence="11" type="primary">asnB</name>
    <name evidence="11" type="ORF">DGI_4019</name>
</gene>
<dbReference type="EC" id="6.3.5.4" evidence="3"/>
<evidence type="ECO:0000256" key="6">
    <source>
        <dbReference type="ARBA" id="ARBA00022962"/>
    </source>
</evidence>
<dbReference type="PANTHER" id="PTHR43284">
    <property type="entry name" value="ASPARAGINE SYNTHETASE (GLUTAMINE-HYDROLYZING)"/>
    <property type="match status" value="1"/>
</dbReference>
<dbReference type="KEGG" id="dgg:DGI_4019"/>
<feature type="binding site" evidence="9">
    <location>
        <position position="98"/>
    </location>
    <ligand>
        <name>L-glutamine</name>
        <dbReference type="ChEBI" id="CHEBI:58359"/>
    </ligand>
</feature>
<dbReference type="CDD" id="cd00712">
    <property type="entry name" value="AsnB"/>
    <property type="match status" value="1"/>
</dbReference>
<dbReference type="GO" id="GO:0004066">
    <property type="term" value="F:asparagine synthase (glutamine-hydrolyzing) activity"/>
    <property type="evidence" value="ECO:0007669"/>
    <property type="project" value="UniProtKB-EC"/>
</dbReference>
<keyword evidence="4 9" id="KW-0547">Nucleotide-binding</keyword>
<reference evidence="12" key="2">
    <citation type="submission" date="2013-07" db="EMBL/GenBank/DDBJ databases">
        <authorList>
            <person name="Morais-Silva F.O."/>
            <person name="Rezende A.M."/>
            <person name="Pimentel C."/>
            <person name="Resende D.M."/>
            <person name="Santos C.I."/>
            <person name="Clemente C."/>
            <person name="de Oliveira L.M."/>
            <person name="da Silva S.M."/>
            <person name="Costa D.A."/>
            <person name="Varela-Raposo A."/>
            <person name="Horacio E.C.A."/>
            <person name="Matos M."/>
            <person name="Flores O."/>
            <person name="Ruiz J.C."/>
            <person name="Rodrigues-Pousada C."/>
        </authorList>
    </citation>
    <scope>NUCLEOTIDE SEQUENCE [LARGE SCALE GENOMIC DNA]</scope>
    <source>
        <strain evidence="12">ATCC 19364 / DSM 1382 / NCIMB 9332 / VKM B-1759</strain>
        <plasmid evidence="12">Plasmid</plasmid>
    </source>
</reference>
<comment type="similarity">
    <text evidence="2">Belongs to the asparagine synthetase family.</text>
</comment>
<evidence type="ECO:0000256" key="7">
    <source>
        <dbReference type="ARBA" id="ARBA00048741"/>
    </source>
</evidence>
<keyword evidence="5 9" id="KW-0067">ATP-binding</keyword>
<dbReference type="eggNOG" id="COG0367">
    <property type="taxonomic scope" value="Bacteria"/>
</dbReference>
<proteinExistence type="inferred from homology"/>
<dbReference type="HOGENOM" id="CLU_014658_3_1_7"/>
<dbReference type="GO" id="GO:0005524">
    <property type="term" value="F:ATP binding"/>
    <property type="evidence" value="ECO:0007669"/>
    <property type="project" value="UniProtKB-KW"/>
</dbReference>
<dbReference type="GO" id="GO:0006529">
    <property type="term" value="P:asparagine biosynthetic process"/>
    <property type="evidence" value="ECO:0007669"/>
    <property type="project" value="UniProtKB-KW"/>
</dbReference>
<keyword evidence="6 8" id="KW-0315">Glutamine amidotransferase</keyword>
<evidence type="ECO:0000256" key="4">
    <source>
        <dbReference type="ARBA" id="ARBA00022741"/>
    </source>
</evidence>
<protein>
    <recommendedName>
        <fullName evidence="3">asparagine synthase (glutamine-hydrolyzing)</fullName>
        <ecNumber evidence="3">6.3.5.4</ecNumber>
    </recommendedName>
</protein>
<evidence type="ECO:0000256" key="5">
    <source>
        <dbReference type="ARBA" id="ARBA00022840"/>
    </source>
</evidence>
<sequence>MCGILGILQRTADIPELDRNVLDTLHHRGPDGRGLHRAPHVALGHTRLSIIDLSNAAGQPMQWADGRYTIVFNGEIYNYLELRAALLDAGARFATASDTEVILAAYHAWGRGCVERFRGMFAFALWDAQDRTLFMARDRCGERPLFYCRTPQRVCFASELKALLPLLPPQHGRPALDPAVVDMYLHYQYVPEPWTLLRGVHKLPAAHTLTLTPDCWDAEPVRYWDVERTTAPPALASDTPADMPGILDCIRRTLDDAVQMTLRSDVPVGVALSGGIDSGAVAVLAQRHYPEPMHAFCVGYPGRPAYDERAQARALAETLGMRFHEVELPVDQFLDFFPELVRIMDEPVADPAAFGHYSVPRAAQDLGIKVLLTGIGGDELFWGYDWVARAVVLNQQLQAHPPGSLLRRLLGQRPVAALVARLAASARTPAAVRNQATALLQTHLVESPADQPLLYATLDDFRAAFRFKQAYAGPALLDLMARQPDNPFHPTAIGPRHGPDLPAACIRLLFDTWLTSNCLTLGDRVSMGASVEARLPFLDVTLIETVMALRSRVPDHALGQKAWLRAALKGILPDDVLTRPKAGFRPPVHEWLTSVVARHGHLLGQGVLVRAGILDADAASRAARELPQQGWPGLFFAYKLVLLEMWWQELVA</sequence>
<organism evidence="11 12">
    <name type="scientific">Megalodesulfovibrio gigas (strain ATCC 19364 / DSM 1382 / NCIMB 9332 / VKM B-1759)</name>
    <name type="common">Desulfovibrio gigas</name>
    <dbReference type="NCBI Taxonomy" id="1121448"/>
    <lineage>
        <taxon>Bacteria</taxon>
        <taxon>Pseudomonadati</taxon>
        <taxon>Thermodesulfobacteriota</taxon>
        <taxon>Desulfovibrionia</taxon>
        <taxon>Desulfovibrionales</taxon>
        <taxon>Desulfovibrionaceae</taxon>
        <taxon>Megalodesulfovibrio</taxon>
    </lineage>
</organism>
<dbReference type="SUPFAM" id="SSF52402">
    <property type="entry name" value="Adenine nucleotide alpha hydrolases-like"/>
    <property type="match status" value="1"/>
</dbReference>
<dbReference type="InterPro" id="IPR017932">
    <property type="entry name" value="GATase_2_dom"/>
</dbReference>
<dbReference type="RefSeq" id="WP_021758425.1">
    <property type="nucleotide sequence ID" value="NC_022436.1"/>
</dbReference>
<dbReference type="InterPro" id="IPR033738">
    <property type="entry name" value="AsnB_N"/>
</dbReference>
<dbReference type="Pfam" id="PF13537">
    <property type="entry name" value="GATase_7"/>
    <property type="match status" value="1"/>
</dbReference>
<dbReference type="NCBIfam" id="TIGR01536">
    <property type="entry name" value="asn_synth_AEB"/>
    <property type="match status" value="1"/>
</dbReference>
<evidence type="ECO:0000256" key="8">
    <source>
        <dbReference type="PIRSR" id="PIRSR001589-1"/>
    </source>
</evidence>
<dbReference type="EMBL" id="CP006586">
    <property type="protein sequence ID" value="AGW15233.1"/>
    <property type="molecule type" value="Genomic_DNA"/>
</dbReference>
<evidence type="ECO:0000313" key="11">
    <source>
        <dbReference type="EMBL" id="AGW15233.1"/>
    </source>
</evidence>
<dbReference type="InterPro" id="IPR001962">
    <property type="entry name" value="Asn_synthase"/>
</dbReference>
<dbReference type="CDD" id="cd01991">
    <property type="entry name" value="Asn_synthase_B_C"/>
    <property type="match status" value="1"/>
</dbReference>
<dbReference type="Gene3D" id="3.40.50.620">
    <property type="entry name" value="HUPs"/>
    <property type="match status" value="1"/>
</dbReference>
<evidence type="ECO:0000313" key="12">
    <source>
        <dbReference type="Proteomes" id="UP000016587"/>
    </source>
</evidence>
<evidence type="ECO:0000256" key="9">
    <source>
        <dbReference type="PIRSR" id="PIRSR001589-2"/>
    </source>
</evidence>
<geneLocation type="plasmid" evidence="12"/>
<evidence type="ECO:0000259" key="10">
    <source>
        <dbReference type="PROSITE" id="PS51278"/>
    </source>
</evidence>
<dbReference type="InterPro" id="IPR029055">
    <property type="entry name" value="Ntn_hydrolases_N"/>
</dbReference>
<dbReference type="InterPro" id="IPR006426">
    <property type="entry name" value="Asn_synth_AEB"/>
</dbReference>
<evidence type="ECO:0000256" key="1">
    <source>
        <dbReference type="ARBA" id="ARBA00005187"/>
    </source>
</evidence>
<evidence type="ECO:0000256" key="2">
    <source>
        <dbReference type="ARBA" id="ARBA00005752"/>
    </source>
</evidence>
<dbReference type="PIRSF" id="PIRSF001589">
    <property type="entry name" value="Asn_synthetase_glu-h"/>
    <property type="match status" value="1"/>
</dbReference>
<dbReference type="AlphaFoldDB" id="T2GFY2"/>
<keyword evidence="8" id="KW-0028">Amino-acid biosynthesis</keyword>
<keyword evidence="8" id="KW-0061">Asparagine biosynthesis</keyword>
<evidence type="ECO:0000256" key="3">
    <source>
        <dbReference type="ARBA" id="ARBA00012737"/>
    </source>
</evidence>
<dbReference type="GO" id="GO:0005829">
    <property type="term" value="C:cytosol"/>
    <property type="evidence" value="ECO:0007669"/>
    <property type="project" value="TreeGrafter"/>
</dbReference>
<keyword evidence="12" id="KW-1185">Reference proteome</keyword>
<name>T2GFY2_MEGG1</name>
<keyword evidence="11" id="KW-0614">Plasmid</keyword>
<accession>T2GFY2</accession>
<dbReference type="PANTHER" id="PTHR43284:SF1">
    <property type="entry name" value="ASPARAGINE SYNTHETASE"/>
    <property type="match status" value="1"/>
</dbReference>
<dbReference type="SUPFAM" id="SSF56235">
    <property type="entry name" value="N-terminal nucleophile aminohydrolases (Ntn hydrolases)"/>
    <property type="match status" value="1"/>
</dbReference>
<dbReference type="InterPro" id="IPR014729">
    <property type="entry name" value="Rossmann-like_a/b/a_fold"/>
</dbReference>